<dbReference type="RefSeq" id="XP_006955940.1">
    <property type="nucleotide sequence ID" value="XM_006955878.1"/>
</dbReference>
<feature type="compositionally biased region" description="Basic and acidic residues" evidence="1">
    <location>
        <begin position="821"/>
        <end position="842"/>
    </location>
</feature>
<dbReference type="InParanoid" id="I4YJH2"/>
<dbReference type="KEGG" id="wse:WALSEDRAFT_66971"/>
<dbReference type="HOGENOM" id="CLU_329880_0_0_1"/>
<evidence type="ECO:0000256" key="1">
    <source>
        <dbReference type="SAM" id="MobiDB-lite"/>
    </source>
</evidence>
<feature type="region of interest" description="Disordered" evidence="1">
    <location>
        <begin position="809"/>
        <end position="870"/>
    </location>
</feature>
<feature type="region of interest" description="Disordered" evidence="1">
    <location>
        <begin position="262"/>
        <end position="285"/>
    </location>
</feature>
<proteinExistence type="predicted"/>
<dbReference type="OrthoDB" id="2526154at2759"/>
<accession>I4YJH2</accession>
<dbReference type="Proteomes" id="UP000005242">
    <property type="component" value="Unassembled WGS sequence"/>
</dbReference>
<feature type="region of interest" description="Disordered" evidence="1">
    <location>
        <begin position="708"/>
        <end position="729"/>
    </location>
</feature>
<feature type="compositionally biased region" description="Polar residues" evidence="1">
    <location>
        <begin position="633"/>
        <end position="642"/>
    </location>
</feature>
<feature type="compositionally biased region" description="Basic and acidic residues" evidence="1">
    <location>
        <begin position="555"/>
        <end position="572"/>
    </location>
</feature>
<gene>
    <name evidence="2" type="ORF">WALSEDRAFT_66971</name>
</gene>
<sequence length="870" mass="96090">MNGLFDAPKKLKGLSIAQVVGEDNDEEATTQKPDWIKNVKGTRLDPQRLALVASVFGYKLYQAPRNQLKSGYLLSVIPPKSLSIKRNNHNQLNRGILLPLELSISAQRASIAREFNLPSSGGLIIYLINEVQDINNDKELIDEPGPLINEKSWKLLWKSFFHSPNFEERHPDKLPNDPESDQPNSTPPSLKVPTQHQSIAGKIEFDIDTSSKSGHWYKNWPSQTPQTSYNENEQRPFRLRSNTQEIVYSHDNSQVPTPAALSAAAKTKLDTTQQDSPRSTSSLPYRAFELETIQSLLQPGSKVQSGRNSPTSQSRAGSPSGARNRGSVHVMQDTLDELEKALADLSPRPIEQNQDFGQRRDAVHKAARTLSKIGNREGFHLPRKDDGTLKAFDELTEEDENNFEQHGTAKNKSDLENDLVGSVDGYREDDEPIDVPKSPSRSTESRSNSLSNSSESNQNERLTETPATETDLSRYTPPPQTQTQTKPHLSITTNQNPQFNISPSSPTPIPKTAPAEASQMHAPSPPRSAIPKSPSIASVEERRSITKTPFSFGSRRKESIQIDRKNSTESKRSLSIKDSGSSLDGLGIRGLKFWSSKSNQNNNQQHRQREPSITMPVGVVKTASGGPGKLANTGHSGNSPNGLPSRAESMRSVSPTFSNNDNGNSSTTSMIEHFPDSRYPKDVELGDGRPEMIPLPPSVRQNSVESIHTHRTQSSTSTAGSLKGRGFMPRKQSLDYSTLPTALPSTGSHSTPLPSTATFALPEAIPENLEDARRGSADSEQRKIDEIISKEREKDFEAKVEAFEQEQLASQARAKALTQQEETRKAIKQEEQDPEPKKKGEPGSRFSASPPPSPPRKLPAVPVFSRKRRD</sequence>
<feature type="compositionally biased region" description="Basic and acidic residues" evidence="1">
    <location>
        <begin position="673"/>
        <end position="685"/>
    </location>
</feature>
<feature type="compositionally biased region" description="Basic and acidic residues" evidence="1">
    <location>
        <begin position="167"/>
        <end position="176"/>
    </location>
</feature>
<feature type="compositionally biased region" description="Polar residues" evidence="1">
    <location>
        <begin position="486"/>
        <end position="500"/>
    </location>
</feature>
<keyword evidence="3" id="KW-1185">Reference proteome</keyword>
<dbReference type="AlphaFoldDB" id="I4YJH2"/>
<feature type="compositionally biased region" description="Low complexity" evidence="1">
    <location>
        <begin position="656"/>
        <end position="669"/>
    </location>
</feature>
<evidence type="ECO:0000313" key="3">
    <source>
        <dbReference type="Proteomes" id="UP000005242"/>
    </source>
</evidence>
<feature type="region of interest" description="Disordered" evidence="1">
    <location>
        <begin position="167"/>
        <end position="195"/>
    </location>
</feature>
<dbReference type="EMBL" id="JH668223">
    <property type="protein sequence ID" value="EIM24114.1"/>
    <property type="molecule type" value="Genomic_DNA"/>
</dbReference>
<feature type="compositionally biased region" description="Low complexity" evidence="1">
    <location>
        <begin position="438"/>
        <end position="460"/>
    </location>
</feature>
<feature type="region of interest" description="Disordered" evidence="1">
    <location>
        <begin position="771"/>
        <end position="794"/>
    </location>
</feature>
<protein>
    <submittedName>
        <fullName evidence="2">Uncharacterized protein</fullName>
    </submittedName>
</protein>
<feature type="compositionally biased region" description="Polar residues" evidence="1">
    <location>
        <begin position="298"/>
        <end position="317"/>
    </location>
</feature>
<reference evidence="2 3" key="1">
    <citation type="journal article" date="2012" name="Fungal Genet. Biol.">
        <title>The genome of the xerotolerant mold Wallemia sebi reveals adaptations to osmotic stress and suggests cryptic sexual reproduction.</title>
        <authorList>
            <person name="Padamsee M."/>
            <person name="Kumar T.K.A."/>
            <person name="Riley R."/>
            <person name="Binder M."/>
            <person name="Boyd A."/>
            <person name="Calvo A.M."/>
            <person name="Furukawa K."/>
            <person name="Hesse C."/>
            <person name="Hohmann S."/>
            <person name="James T.Y."/>
            <person name="LaButti K."/>
            <person name="Lapidus A."/>
            <person name="Lindquist E."/>
            <person name="Lucas S."/>
            <person name="Miller K."/>
            <person name="Shantappa S."/>
            <person name="Grigoriev I.V."/>
            <person name="Hibbett D.S."/>
            <person name="McLaughlin D.J."/>
            <person name="Spatafora J.W."/>
            <person name="Aime M.C."/>
        </authorList>
    </citation>
    <scope>NUCLEOTIDE SEQUENCE [LARGE SCALE GENOMIC DNA]</scope>
    <source>
        <strain evidence="3">ATCC MYA-4683 / CBS 633.66</strain>
    </source>
</reference>
<feature type="region of interest" description="Disordered" evidence="1">
    <location>
        <begin position="399"/>
        <end position="584"/>
    </location>
</feature>
<organism evidence="2 3">
    <name type="scientific">Wallemia mellicola (strain ATCC MYA-4683 / CBS 633.66)</name>
    <name type="common">Wallemia sebi (CBS 633.66)</name>
    <dbReference type="NCBI Taxonomy" id="671144"/>
    <lineage>
        <taxon>Eukaryota</taxon>
        <taxon>Fungi</taxon>
        <taxon>Dikarya</taxon>
        <taxon>Basidiomycota</taxon>
        <taxon>Wallemiomycotina</taxon>
        <taxon>Wallemiomycetes</taxon>
        <taxon>Wallemiales</taxon>
        <taxon>Wallemiaceae</taxon>
        <taxon>Wallemia</taxon>
    </lineage>
</organism>
<dbReference type="eggNOG" id="ENOG502S8P6">
    <property type="taxonomic scope" value="Eukaryota"/>
</dbReference>
<evidence type="ECO:0000313" key="2">
    <source>
        <dbReference type="EMBL" id="EIM24114.1"/>
    </source>
</evidence>
<dbReference type="OMA" id="TARTHSW"/>
<name>I4YJH2_WALMC</name>
<dbReference type="GeneID" id="18475192"/>
<feature type="region of interest" description="Disordered" evidence="1">
    <location>
        <begin position="298"/>
        <end position="326"/>
    </location>
</feature>
<feature type="compositionally biased region" description="Polar residues" evidence="1">
    <location>
        <begin position="708"/>
        <end position="720"/>
    </location>
</feature>
<feature type="compositionally biased region" description="Polar residues" evidence="1">
    <location>
        <begin position="181"/>
        <end position="195"/>
    </location>
</feature>
<feature type="region of interest" description="Disordered" evidence="1">
    <location>
        <begin position="596"/>
        <end position="685"/>
    </location>
</feature>
<feature type="compositionally biased region" description="Polar residues" evidence="1">
    <location>
        <begin position="270"/>
        <end position="283"/>
    </location>
</feature>